<gene>
    <name evidence="1" type="ORF">CLOSAC_37360</name>
</gene>
<name>A0A1S8MZ78_CLOSA</name>
<reference evidence="1 2" key="1">
    <citation type="submission" date="2016-05" db="EMBL/GenBank/DDBJ databases">
        <title>Microbial solvent formation.</title>
        <authorList>
            <person name="Poehlein A."/>
            <person name="Montoya Solano J.D."/>
            <person name="Flitsch S."/>
            <person name="Krabben P."/>
            <person name="Duerre P."/>
            <person name="Daniel R."/>
        </authorList>
    </citation>
    <scope>NUCLEOTIDE SEQUENCE [LARGE SCALE GENOMIC DNA]</scope>
    <source>
        <strain evidence="1 2">L1-8</strain>
    </source>
</reference>
<accession>A0A1S8MZ78</accession>
<evidence type="ECO:0000313" key="2">
    <source>
        <dbReference type="Proteomes" id="UP000191154"/>
    </source>
</evidence>
<evidence type="ECO:0000313" key="1">
    <source>
        <dbReference type="EMBL" id="OOM09455.1"/>
    </source>
</evidence>
<proteinExistence type="predicted"/>
<comment type="caution">
    <text evidence="1">The sequence shown here is derived from an EMBL/GenBank/DDBJ whole genome shotgun (WGS) entry which is preliminary data.</text>
</comment>
<dbReference type="EMBL" id="LZYZ01000007">
    <property type="protein sequence ID" value="OOM09455.1"/>
    <property type="molecule type" value="Genomic_DNA"/>
</dbReference>
<organism evidence="1 2">
    <name type="scientific">Clostridium saccharobutylicum</name>
    <dbReference type="NCBI Taxonomy" id="169679"/>
    <lineage>
        <taxon>Bacteria</taxon>
        <taxon>Bacillati</taxon>
        <taxon>Bacillota</taxon>
        <taxon>Clostridia</taxon>
        <taxon>Eubacteriales</taxon>
        <taxon>Clostridiaceae</taxon>
        <taxon>Clostridium</taxon>
    </lineage>
</organism>
<protein>
    <submittedName>
        <fullName evidence="1">Uncharacterized protein</fullName>
    </submittedName>
</protein>
<dbReference type="AlphaFoldDB" id="A0A1S8MZ78"/>
<dbReference type="Proteomes" id="UP000191154">
    <property type="component" value="Unassembled WGS sequence"/>
</dbReference>
<dbReference type="RefSeq" id="WP_077866761.1">
    <property type="nucleotide sequence ID" value="NZ_LZYZ01000007.1"/>
</dbReference>
<sequence length="78" mass="8928">MVNEEILAIKEREFDLQVELFEREKEIQDKIEVAEIFGRMKEQVLIATNLIELGSLETDVIAEVTGLSITHVEALRSN</sequence>